<feature type="compositionally biased region" description="Low complexity" evidence="1">
    <location>
        <begin position="75"/>
        <end position="89"/>
    </location>
</feature>
<evidence type="ECO:0000256" key="1">
    <source>
        <dbReference type="SAM" id="MobiDB-lite"/>
    </source>
</evidence>
<evidence type="ECO:0000313" key="2">
    <source>
        <dbReference type="EMBL" id="KAK3762368.1"/>
    </source>
</evidence>
<organism evidence="2 3">
    <name type="scientific">Elysia crispata</name>
    <name type="common">lettuce slug</name>
    <dbReference type="NCBI Taxonomy" id="231223"/>
    <lineage>
        <taxon>Eukaryota</taxon>
        <taxon>Metazoa</taxon>
        <taxon>Spiralia</taxon>
        <taxon>Lophotrochozoa</taxon>
        <taxon>Mollusca</taxon>
        <taxon>Gastropoda</taxon>
        <taxon>Heterobranchia</taxon>
        <taxon>Euthyneura</taxon>
        <taxon>Panpulmonata</taxon>
        <taxon>Sacoglossa</taxon>
        <taxon>Placobranchoidea</taxon>
        <taxon>Plakobranchidae</taxon>
        <taxon>Elysia</taxon>
    </lineage>
</organism>
<feature type="compositionally biased region" description="Low complexity" evidence="1">
    <location>
        <begin position="42"/>
        <end position="54"/>
    </location>
</feature>
<reference evidence="2" key="1">
    <citation type="journal article" date="2023" name="G3 (Bethesda)">
        <title>A reference genome for the long-term kleptoplast-retaining sea slug Elysia crispata morphotype clarki.</title>
        <authorList>
            <person name="Eastman K.E."/>
            <person name="Pendleton A.L."/>
            <person name="Shaikh M.A."/>
            <person name="Suttiyut T."/>
            <person name="Ogas R."/>
            <person name="Tomko P."/>
            <person name="Gavelis G."/>
            <person name="Widhalm J.R."/>
            <person name="Wisecaver J.H."/>
        </authorList>
    </citation>
    <scope>NUCLEOTIDE SEQUENCE</scope>
    <source>
        <strain evidence="2">ECLA1</strain>
    </source>
</reference>
<accession>A0AAE0Z3R3</accession>
<dbReference type="EMBL" id="JAWDGP010004715">
    <property type="protein sequence ID" value="KAK3762368.1"/>
    <property type="molecule type" value="Genomic_DNA"/>
</dbReference>
<keyword evidence="3" id="KW-1185">Reference proteome</keyword>
<dbReference type="AlphaFoldDB" id="A0AAE0Z3R3"/>
<feature type="region of interest" description="Disordered" evidence="1">
    <location>
        <begin position="75"/>
        <end position="95"/>
    </location>
</feature>
<protein>
    <submittedName>
        <fullName evidence="2">Uncharacterized protein</fullName>
    </submittedName>
</protein>
<evidence type="ECO:0000313" key="3">
    <source>
        <dbReference type="Proteomes" id="UP001283361"/>
    </source>
</evidence>
<dbReference type="Proteomes" id="UP001283361">
    <property type="component" value="Unassembled WGS sequence"/>
</dbReference>
<comment type="caution">
    <text evidence="2">The sequence shown here is derived from an EMBL/GenBank/DDBJ whole genome shotgun (WGS) entry which is preliminary data.</text>
</comment>
<sequence length="95" mass="10372">MSILTAIKQEPVKCFKVENITPDPSTLVSGVIQPVLPRVLSEPPSQSSLESYQSHPNSPPLRSIRVIQPVLPRVLSESSNQSSLESYQSHPTSPP</sequence>
<proteinExistence type="predicted"/>
<name>A0AAE0Z3R3_9GAST</name>
<feature type="region of interest" description="Disordered" evidence="1">
    <location>
        <begin position="42"/>
        <end position="62"/>
    </location>
</feature>
<gene>
    <name evidence="2" type="ORF">RRG08_031952</name>
</gene>